<proteinExistence type="predicted"/>
<dbReference type="AlphaFoldDB" id="H0E8F5"/>
<accession>H0E8F5</accession>
<name>H0E8F5_9ACTN</name>
<gene>
    <name evidence="2" type="ORF">PAI11_31160</name>
</gene>
<evidence type="ECO:0000313" key="2">
    <source>
        <dbReference type="EMBL" id="EHN10045.1"/>
    </source>
</evidence>
<evidence type="ECO:0000313" key="3">
    <source>
        <dbReference type="Proteomes" id="UP000005143"/>
    </source>
</evidence>
<reference evidence="2 3" key="1">
    <citation type="journal article" date="2013" name="Biodegradation">
        <title>Quantitative proteomic analysis of ibuprofen-degrading Patulibacter sp. strain I11.</title>
        <authorList>
            <person name="Almeida B."/>
            <person name="Kjeldal H."/>
            <person name="Lolas I."/>
            <person name="Knudsen A.D."/>
            <person name="Carvalho G."/>
            <person name="Nielsen K.L."/>
            <person name="Barreto Crespo M.T."/>
            <person name="Stensballe A."/>
            <person name="Nielsen J.L."/>
        </authorList>
    </citation>
    <scope>NUCLEOTIDE SEQUENCE [LARGE SCALE GENOMIC DNA]</scope>
    <source>
        <strain evidence="2 3">I11</strain>
    </source>
</reference>
<sequence length="246" mass="26324">MMGSTRSGGTVAVVIAGALLVPGPAAAAIPALQLPSAHAVIGTSLIDSWWRPGPRPTFRQQRSLRFVPRAAVTERTNDALVPLLTAGDPDWYRVVVEREGIRGGEYALSFRGFVRRFGGSTRNLADGVAGYYLVSWLSVAQRAPSSEASAASAAQRAGGRRFLLGVRRVLARDPGLRRLSDGDQQQLFELLGAVAAHAWQVHEQQLEAGLTADAARTRAAIRAAVRQTTGVDVARLRLTARGLRGR</sequence>
<keyword evidence="1" id="KW-0732">Signal</keyword>
<protein>
    <submittedName>
        <fullName evidence="2">Uncharacterized protein</fullName>
    </submittedName>
</protein>
<comment type="caution">
    <text evidence="2">The sequence shown here is derived from an EMBL/GenBank/DDBJ whole genome shotgun (WGS) entry which is preliminary data.</text>
</comment>
<dbReference type="Proteomes" id="UP000005143">
    <property type="component" value="Unassembled WGS sequence"/>
</dbReference>
<dbReference type="InterPro" id="IPR046505">
    <property type="entry name" value="DUF6683"/>
</dbReference>
<dbReference type="EMBL" id="AGUD01000243">
    <property type="protein sequence ID" value="EHN10045.1"/>
    <property type="molecule type" value="Genomic_DNA"/>
</dbReference>
<feature type="chain" id="PRO_5003532211" evidence="1">
    <location>
        <begin position="28"/>
        <end position="246"/>
    </location>
</feature>
<keyword evidence="3" id="KW-1185">Reference proteome</keyword>
<evidence type="ECO:0000256" key="1">
    <source>
        <dbReference type="SAM" id="SignalP"/>
    </source>
</evidence>
<feature type="signal peptide" evidence="1">
    <location>
        <begin position="1"/>
        <end position="27"/>
    </location>
</feature>
<organism evidence="2 3">
    <name type="scientific">Patulibacter medicamentivorans</name>
    <dbReference type="NCBI Taxonomy" id="1097667"/>
    <lineage>
        <taxon>Bacteria</taxon>
        <taxon>Bacillati</taxon>
        <taxon>Actinomycetota</taxon>
        <taxon>Thermoleophilia</taxon>
        <taxon>Solirubrobacterales</taxon>
        <taxon>Patulibacteraceae</taxon>
        <taxon>Patulibacter</taxon>
    </lineage>
</organism>
<dbReference type="Pfam" id="PF20388">
    <property type="entry name" value="DUF6683"/>
    <property type="match status" value="1"/>
</dbReference>